<dbReference type="KEGG" id="msil:METEAL_15480"/>
<accession>A0AA48GM53</accession>
<keyword evidence="2" id="KW-1185">Reference proteome</keyword>
<dbReference type="Gene3D" id="3.30.420.280">
    <property type="match status" value="1"/>
</dbReference>
<evidence type="ECO:0000313" key="2">
    <source>
        <dbReference type="Proteomes" id="UP001238179"/>
    </source>
</evidence>
<gene>
    <name evidence="1" type="ORF">METEAL_15480</name>
</gene>
<evidence type="ECO:0000313" key="1">
    <source>
        <dbReference type="EMBL" id="BDU72374.1"/>
    </source>
</evidence>
<dbReference type="InterPro" id="IPR027417">
    <property type="entry name" value="P-loop_NTPase"/>
</dbReference>
<name>A0AA48GM53_9BACT</name>
<dbReference type="Gene3D" id="3.40.50.300">
    <property type="entry name" value="P-loop containing nucleotide triphosphate hydrolases"/>
    <property type="match status" value="1"/>
</dbReference>
<sequence length="480" mass="53660">MTADPVELDLGELHDQQDEAFYSLATEILYGGAAGGGKSHLMRVAAILWCLMIPGLQVYLFRRTFPDLWKNHMEGPSSFQALLAPLVKLKRVTINLNDGFIAFPNGSKIFLCHCQHEKNVYNYQGAEIHVLMMDELTHFTSTMYRYLRGRVRMVGLKIPDELQGMFPRILCSANPGGEGHNWVKAAWVDLAPPMAITQMPDEDGGMLRQYIPAKMADNPSLMLNDPKYLSRLEGLGTPALVKAMRDGDWNIVAGGMLDDVYKASVHELVPFDIPSSWIIDRSFDWGSSKPFSVGFWAESDGTEATLANGTKKAWPRGSLFRIGEIYGWNGTPDEGCKKLAVEVADEIKALLTAVPWGPRCVPGPADNSIFDAENGVCIADDMAKRGILWERCDKSPGSRKTGWEAIRKRLKACHTFPMEEPGLFVFNNCRDGFIRTVPTLPRDPNKPDDVNTKSEDHVGDETRYRCQYIRPTCTSTPFYL</sequence>
<dbReference type="RefSeq" id="WP_316415275.1">
    <property type="nucleotide sequence ID" value="NZ_AP027080.1"/>
</dbReference>
<dbReference type="AlphaFoldDB" id="A0AA48GM53"/>
<dbReference type="EMBL" id="AP027080">
    <property type="protein sequence ID" value="BDU72374.1"/>
    <property type="molecule type" value="Genomic_DNA"/>
</dbReference>
<protein>
    <submittedName>
        <fullName evidence="1">Phage terminase large subunit</fullName>
    </submittedName>
</protein>
<organism evidence="1 2">
    <name type="scientific">Mesoterricola silvestris</name>
    <dbReference type="NCBI Taxonomy" id="2927979"/>
    <lineage>
        <taxon>Bacteria</taxon>
        <taxon>Pseudomonadati</taxon>
        <taxon>Acidobacteriota</taxon>
        <taxon>Holophagae</taxon>
        <taxon>Holophagales</taxon>
        <taxon>Holophagaceae</taxon>
        <taxon>Mesoterricola</taxon>
    </lineage>
</organism>
<dbReference type="Pfam" id="PF03237">
    <property type="entry name" value="Terminase_6N"/>
    <property type="match status" value="1"/>
</dbReference>
<dbReference type="Proteomes" id="UP001238179">
    <property type="component" value="Chromosome"/>
</dbReference>
<reference evidence="2" key="1">
    <citation type="journal article" date="2023" name="Int. J. Syst. Evol. Microbiol.">
        <title>Mesoterricola silvestris gen. nov., sp. nov., Mesoterricola sediminis sp. nov., Geothrix oryzae sp. nov., Geothrix edaphica sp. nov., Geothrix rubra sp. nov., and Geothrix limicola sp. nov., six novel members of Acidobacteriota isolated from soils.</title>
        <authorList>
            <person name="Itoh H."/>
            <person name="Sugisawa Y."/>
            <person name="Mise K."/>
            <person name="Xu Z."/>
            <person name="Kuniyasu M."/>
            <person name="Ushijima N."/>
            <person name="Kawano K."/>
            <person name="Kobayashi E."/>
            <person name="Shiratori Y."/>
            <person name="Masuda Y."/>
            <person name="Senoo K."/>
        </authorList>
    </citation>
    <scope>NUCLEOTIDE SEQUENCE [LARGE SCALE GENOMIC DNA]</scope>
    <source>
        <strain evidence="2">W79</strain>
    </source>
</reference>
<proteinExistence type="predicted"/>